<dbReference type="AlphaFoldDB" id="A0A2T4ULA1"/>
<name>A0A2T4ULA1_9ACTN</name>
<organism evidence="2 3">
    <name type="scientific">Paraconexibacter algicola</name>
    <dbReference type="NCBI Taxonomy" id="2133960"/>
    <lineage>
        <taxon>Bacteria</taxon>
        <taxon>Bacillati</taxon>
        <taxon>Actinomycetota</taxon>
        <taxon>Thermoleophilia</taxon>
        <taxon>Solirubrobacterales</taxon>
        <taxon>Paraconexibacteraceae</taxon>
        <taxon>Paraconexibacter</taxon>
    </lineage>
</organism>
<dbReference type="RefSeq" id="WP_107568670.1">
    <property type="nucleotide sequence ID" value="NZ_PYYB01000001.1"/>
</dbReference>
<comment type="caution">
    <text evidence="2">The sequence shown here is derived from an EMBL/GenBank/DDBJ whole genome shotgun (WGS) entry which is preliminary data.</text>
</comment>
<sequence length="554" mass="62369">MSSFRLTEEQLILVNSTIQKSDNVLVHNCLTRTAQESKLFPILPYLDMVMIDSYYRWPDLLRKVAAVMSPEDLGHRVREVSTNFSRIHSWSSLAYYLNGRAMLIRNGLLRPEDNLEDLWFMVDFHQRVTRTYNRASGNHWMLDAGDIAQIHEERQLQVFEADAFEADAALKTASQRFAAAATQYNFLIHCESRSGLASSGPYQLGGQRLMHVRDFLNMTECGLSWMDGVGTDLPFANLSMVLITDGVGIEITDWGTAYTTPEAYQDKVIGVGLYTSDVLTDRYVPVGMGSRKELVDTFDELTLAVNRATRELYSKFASMDNQQMVEAGIATYLRAPVDLTMIAGVYDHTEWDYVDDRTRRLWEIYNEEYSYDAYVDKFATLSGLRGGQSEYYLHPITYGVWRRGGRVGDLPAPGRSGEFVPGDVLRDHDYSLRVNPGGLSDSTGSWSLPPKTGALTVSSGRLTEDELNAAARAFSSPLHTAPWRHLDEASVKWRHDDPEVDAMYRYAQERSRLLAGRGSSLVRADLDEIRREAGERPWSEVSAAGPVTPMGVVS</sequence>
<gene>
    <name evidence="2" type="ORF">C7Y72_10400</name>
</gene>
<evidence type="ECO:0000313" key="3">
    <source>
        <dbReference type="Proteomes" id="UP000240739"/>
    </source>
</evidence>
<evidence type="ECO:0000256" key="1">
    <source>
        <dbReference type="SAM" id="MobiDB-lite"/>
    </source>
</evidence>
<proteinExistence type="predicted"/>
<keyword evidence="3" id="KW-1185">Reference proteome</keyword>
<dbReference type="Proteomes" id="UP000240739">
    <property type="component" value="Unassembled WGS sequence"/>
</dbReference>
<dbReference type="EMBL" id="PYYB01000001">
    <property type="protein sequence ID" value="PTL60026.1"/>
    <property type="molecule type" value="Genomic_DNA"/>
</dbReference>
<accession>A0A2T4ULA1</accession>
<dbReference type="OrthoDB" id="3568381at2"/>
<evidence type="ECO:0000313" key="2">
    <source>
        <dbReference type="EMBL" id="PTL60026.1"/>
    </source>
</evidence>
<protein>
    <submittedName>
        <fullName evidence="2">Uncharacterized protein</fullName>
    </submittedName>
</protein>
<feature type="region of interest" description="Disordered" evidence="1">
    <location>
        <begin position="533"/>
        <end position="554"/>
    </location>
</feature>
<reference evidence="2 3" key="1">
    <citation type="submission" date="2018-03" db="EMBL/GenBank/DDBJ databases">
        <title>Aquarubrobacter algicola gen. nov., sp. nov., a novel actinobacterium isolated from shallow eutrophic lake during the end of cyanobacterial harmful algal blooms.</title>
        <authorList>
            <person name="Chun S.J."/>
        </authorList>
    </citation>
    <scope>NUCLEOTIDE SEQUENCE [LARGE SCALE GENOMIC DNA]</scope>
    <source>
        <strain evidence="2 3">Seoho-28</strain>
    </source>
</reference>